<dbReference type="Proteomes" id="UP001250214">
    <property type="component" value="Unassembled WGS sequence"/>
</dbReference>
<proteinExistence type="predicted"/>
<feature type="compositionally biased region" description="Low complexity" evidence="1">
    <location>
        <begin position="87"/>
        <end position="96"/>
    </location>
</feature>
<sequence length="416" mass="42668">MPSTPARPDPLGGDLGTGSGNTWAFVRDQDHSTPVEQGGDRDGSPERTTQIVRRDDQVHQASSAGGPASEAPVPPESAGMDALTNLASAPGAAPSGDSGTVPPEGGWFEFSPAELEHASDSSRVDRASSESGEVDELGPRPHAPDSSWLDAPDPTGSGTSLGAEPRYGQGTPWSGSAPPVGSGTVGHSGVDRVGDTDSSGRPVDELGPLPGEYGQEAPAAQEPNRGESRRDPHTEVPVDSEFGMGASVSRSSHEATEAMPSASAAEGSSVPDEVSVDSPEVDREPESTDMASSRFAGGGGRDRRDPISEEFPGFEEPAPTAVERYPGYDHVEDVPETEPLATVTLSLGILSVVLLPLGLLLGGAALLIAPRARRRISAARGTLEGTRLVAAGTVCGLVGIVLWVLGVALGVTMFVL</sequence>
<feature type="region of interest" description="Disordered" evidence="1">
    <location>
        <begin position="1"/>
        <end position="321"/>
    </location>
</feature>
<gene>
    <name evidence="3" type="ORF">RIF23_06600</name>
</gene>
<accession>A0ABU2H3T3</accession>
<reference evidence="4" key="1">
    <citation type="submission" date="2023-07" db="EMBL/GenBank/DDBJ databases">
        <title>Novel species in the genus Lipingzhangella isolated from Sambhar Salt Lake.</title>
        <authorList>
            <person name="Jiya N."/>
            <person name="Kajale S."/>
            <person name="Sharma A."/>
        </authorList>
    </citation>
    <scope>NUCLEOTIDE SEQUENCE [LARGE SCALE GENOMIC DNA]</scope>
    <source>
        <strain evidence="4">LS1_29</strain>
    </source>
</reference>
<feature type="compositionally biased region" description="Basic and acidic residues" evidence="1">
    <location>
        <begin position="224"/>
        <end position="236"/>
    </location>
</feature>
<evidence type="ECO:0000313" key="4">
    <source>
        <dbReference type="Proteomes" id="UP001250214"/>
    </source>
</evidence>
<dbReference type="RefSeq" id="WP_310911488.1">
    <property type="nucleotide sequence ID" value="NZ_JAVLVT010000002.1"/>
</dbReference>
<feature type="compositionally biased region" description="Basic and acidic residues" evidence="1">
    <location>
        <begin position="114"/>
        <end position="128"/>
    </location>
</feature>
<keyword evidence="2" id="KW-0812">Transmembrane</keyword>
<evidence type="ECO:0008006" key="5">
    <source>
        <dbReference type="Google" id="ProtNLM"/>
    </source>
</evidence>
<keyword evidence="2" id="KW-1133">Transmembrane helix</keyword>
<dbReference type="EMBL" id="JAVLVT010000002">
    <property type="protein sequence ID" value="MDS1269963.1"/>
    <property type="molecule type" value="Genomic_DNA"/>
</dbReference>
<evidence type="ECO:0000256" key="2">
    <source>
        <dbReference type="SAM" id="Phobius"/>
    </source>
</evidence>
<feature type="transmembrane region" description="Helical" evidence="2">
    <location>
        <begin position="345"/>
        <end position="368"/>
    </location>
</feature>
<feature type="compositionally biased region" description="Low complexity" evidence="1">
    <location>
        <begin position="61"/>
        <end position="79"/>
    </location>
</feature>
<feature type="compositionally biased region" description="Basic and acidic residues" evidence="1">
    <location>
        <begin position="27"/>
        <end position="45"/>
    </location>
</feature>
<feature type="transmembrane region" description="Helical" evidence="2">
    <location>
        <begin position="388"/>
        <end position="415"/>
    </location>
</feature>
<feature type="compositionally biased region" description="Low complexity" evidence="1">
    <location>
        <begin position="268"/>
        <end position="278"/>
    </location>
</feature>
<protein>
    <recommendedName>
        <fullName evidence="5">DUF4190 domain-containing protein</fullName>
    </recommendedName>
</protein>
<evidence type="ECO:0000313" key="3">
    <source>
        <dbReference type="EMBL" id="MDS1269963.1"/>
    </source>
</evidence>
<evidence type="ECO:0000256" key="1">
    <source>
        <dbReference type="SAM" id="MobiDB-lite"/>
    </source>
</evidence>
<organism evidence="3 4">
    <name type="scientific">Lipingzhangella rawalii</name>
    <dbReference type="NCBI Taxonomy" id="2055835"/>
    <lineage>
        <taxon>Bacteria</taxon>
        <taxon>Bacillati</taxon>
        <taxon>Actinomycetota</taxon>
        <taxon>Actinomycetes</taxon>
        <taxon>Streptosporangiales</taxon>
        <taxon>Nocardiopsidaceae</taxon>
        <taxon>Lipingzhangella</taxon>
    </lineage>
</organism>
<comment type="caution">
    <text evidence="3">The sequence shown here is derived from an EMBL/GenBank/DDBJ whole genome shotgun (WGS) entry which is preliminary data.</text>
</comment>
<name>A0ABU2H3T3_9ACTN</name>
<keyword evidence="2" id="KW-0472">Membrane</keyword>
<keyword evidence="4" id="KW-1185">Reference proteome</keyword>